<protein>
    <submittedName>
        <fullName evidence="2">MucR family transcriptional regulator</fullName>
    </submittedName>
</protein>
<dbReference type="GO" id="GO:0003677">
    <property type="term" value="F:DNA binding"/>
    <property type="evidence" value="ECO:0007669"/>
    <property type="project" value="InterPro"/>
</dbReference>
<evidence type="ECO:0000313" key="3">
    <source>
        <dbReference type="Proteomes" id="UP000698963"/>
    </source>
</evidence>
<dbReference type="InterPro" id="IPR041920">
    <property type="entry name" value="ROS/MUCR_sf"/>
</dbReference>
<gene>
    <name evidence="2" type="ORF">K8W16_02070</name>
</gene>
<reference evidence="2" key="2">
    <citation type="submission" date="2021-09" db="EMBL/GenBank/DDBJ databases">
        <authorList>
            <person name="Gilroy R."/>
        </authorList>
    </citation>
    <scope>NUCLEOTIDE SEQUENCE</scope>
    <source>
        <strain evidence="2">ChiGjej2B2-19336</strain>
    </source>
</reference>
<name>A0A921AV41_9BACT</name>
<dbReference type="GO" id="GO:0006355">
    <property type="term" value="P:regulation of DNA-templated transcription"/>
    <property type="evidence" value="ECO:0007669"/>
    <property type="project" value="InterPro"/>
</dbReference>
<dbReference type="Pfam" id="PF05443">
    <property type="entry name" value="ROS_MUCR"/>
    <property type="match status" value="1"/>
</dbReference>
<sequence length="139" mass="16254">MDEYTKKALEIVKAQAGISAMTEEEIFARISRLSELLRRMEENHDASPPAGKKMRRPLREKSILCLECGRSFRMITRRHLAAHGLEPEEYREKWGLEKNAPLICRALRRLRCKAMLDLRLWEKRAPAREKAASPPEEER</sequence>
<dbReference type="RefSeq" id="WP_304120721.1">
    <property type="nucleotide sequence ID" value="NZ_DYZA01000037.1"/>
</dbReference>
<proteinExistence type="inferred from homology"/>
<dbReference type="EMBL" id="DYZA01000037">
    <property type="protein sequence ID" value="HJD96419.1"/>
    <property type="molecule type" value="Genomic_DNA"/>
</dbReference>
<dbReference type="Gene3D" id="1.10.10.1550">
    <property type="entry name" value="ROS/MUCR transcriptional regulator protein"/>
    <property type="match status" value="1"/>
</dbReference>
<dbReference type="AlphaFoldDB" id="A0A921AV41"/>
<comment type="caution">
    <text evidence="2">The sequence shown here is derived from an EMBL/GenBank/DDBJ whole genome shotgun (WGS) entry which is preliminary data.</text>
</comment>
<evidence type="ECO:0000313" key="2">
    <source>
        <dbReference type="EMBL" id="HJD96419.1"/>
    </source>
</evidence>
<evidence type="ECO:0000256" key="1">
    <source>
        <dbReference type="ARBA" id="ARBA00007031"/>
    </source>
</evidence>
<dbReference type="GO" id="GO:0008270">
    <property type="term" value="F:zinc ion binding"/>
    <property type="evidence" value="ECO:0007669"/>
    <property type="project" value="InterPro"/>
</dbReference>
<accession>A0A921AV41</accession>
<comment type="similarity">
    <text evidence="1">Belongs to the ros/MucR family.</text>
</comment>
<organism evidence="2 3">
    <name type="scientific">Mailhella massiliensis</name>
    <dbReference type="NCBI Taxonomy" id="1903261"/>
    <lineage>
        <taxon>Bacteria</taxon>
        <taxon>Pseudomonadati</taxon>
        <taxon>Thermodesulfobacteriota</taxon>
        <taxon>Desulfovibrionia</taxon>
        <taxon>Desulfovibrionales</taxon>
        <taxon>Desulfovibrionaceae</taxon>
        <taxon>Mailhella</taxon>
    </lineage>
</organism>
<dbReference type="InterPro" id="IPR008807">
    <property type="entry name" value="ROS_MUCR"/>
</dbReference>
<reference evidence="2" key="1">
    <citation type="journal article" date="2021" name="PeerJ">
        <title>Extensive microbial diversity within the chicken gut microbiome revealed by metagenomics and culture.</title>
        <authorList>
            <person name="Gilroy R."/>
            <person name="Ravi A."/>
            <person name="Getino M."/>
            <person name="Pursley I."/>
            <person name="Horton D.L."/>
            <person name="Alikhan N.F."/>
            <person name="Baker D."/>
            <person name="Gharbi K."/>
            <person name="Hall N."/>
            <person name="Watson M."/>
            <person name="Adriaenssens E.M."/>
            <person name="Foster-Nyarko E."/>
            <person name="Jarju S."/>
            <person name="Secka A."/>
            <person name="Antonio M."/>
            <person name="Oren A."/>
            <person name="Chaudhuri R.R."/>
            <person name="La Ragione R."/>
            <person name="Hildebrand F."/>
            <person name="Pallen M.J."/>
        </authorList>
    </citation>
    <scope>NUCLEOTIDE SEQUENCE</scope>
    <source>
        <strain evidence="2">ChiGjej2B2-19336</strain>
    </source>
</reference>
<dbReference type="Proteomes" id="UP000698963">
    <property type="component" value="Unassembled WGS sequence"/>
</dbReference>